<dbReference type="Proteomes" id="UP000470951">
    <property type="component" value="Unassembled WGS sequence"/>
</dbReference>
<dbReference type="EMBL" id="JAAGMS010000043">
    <property type="protein sequence ID" value="NEB97185.1"/>
    <property type="molecule type" value="Genomic_DNA"/>
</dbReference>
<dbReference type="NCBIfam" id="NF033679">
    <property type="entry name" value="DNRLRE_dom"/>
    <property type="match status" value="1"/>
</dbReference>
<feature type="region of interest" description="Disordered" evidence="1">
    <location>
        <begin position="13"/>
        <end position="44"/>
    </location>
</feature>
<evidence type="ECO:0000313" key="3">
    <source>
        <dbReference type="EMBL" id="NEB97185.1"/>
    </source>
</evidence>
<dbReference type="InterPro" id="IPR029476">
    <property type="entry name" value="DNase_NucA_NucB"/>
</dbReference>
<comment type="caution">
    <text evidence="3">The sequence shown here is derived from an EMBL/GenBank/DDBJ whole genome shotgun (WGS) entry which is preliminary data.</text>
</comment>
<reference evidence="3 4" key="1">
    <citation type="submission" date="2020-01" db="EMBL/GenBank/DDBJ databases">
        <title>Insect and environment-associated Actinomycetes.</title>
        <authorList>
            <person name="Currrie C."/>
            <person name="Chevrette M."/>
            <person name="Carlson C."/>
            <person name="Stubbendieck R."/>
            <person name="Wendt-Pienkowski E."/>
        </authorList>
    </citation>
    <scope>NUCLEOTIDE SEQUENCE [LARGE SCALE GENOMIC DNA]</scope>
    <source>
        <strain evidence="3 4">SID7903</strain>
    </source>
</reference>
<feature type="region of interest" description="Disordered" evidence="1">
    <location>
        <begin position="936"/>
        <end position="959"/>
    </location>
</feature>
<gene>
    <name evidence="3" type="ORF">G3I58_04050</name>
</gene>
<proteinExistence type="predicted"/>
<name>A0A7K3R4Y6_STRAQ</name>
<dbReference type="AlphaFoldDB" id="A0A7K3R4Y6"/>
<protein>
    <submittedName>
        <fullName evidence="3">DNRLRE domain-containing protein</fullName>
    </submittedName>
</protein>
<organism evidence="3 4">
    <name type="scientific">Streptomyces anulatus</name>
    <name type="common">Streptomyces chrysomallus</name>
    <dbReference type="NCBI Taxonomy" id="1892"/>
    <lineage>
        <taxon>Bacteria</taxon>
        <taxon>Bacillati</taxon>
        <taxon>Actinomycetota</taxon>
        <taxon>Actinomycetes</taxon>
        <taxon>Kitasatosporales</taxon>
        <taxon>Streptomycetaceae</taxon>
        <taxon>Streptomyces</taxon>
    </lineage>
</organism>
<feature type="domain" description="Deoxyribonuclease NucA/NucB" evidence="2">
    <location>
        <begin position="966"/>
        <end position="1061"/>
    </location>
</feature>
<evidence type="ECO:0000259" key="2">
    <source>
        <dbReference type="Pfam" id="PF14040"/>
    </source>
</evidence>
<dbReference type="Pfam" id="PF14040">
    <property type="entry name" value="DNase_NucA_NucB"/>
    <property type="match status" value="1"/>
</dbReference>
<sequence>MLMVTEVALAAGTAGVAAPAPAKEPSKAASSSSGAAESAKYPKGSKGWSILEAKKTGKKVVATDETTATSYTVANTDGTLTTELTSGPERVWRDGSWRKVDVALAKDADGTVRSKEHPHGLRLAGKGGTQAKSLKAAQNSPARDLVTLGSGDGSVTLQWKGALPEPELDGTRARYHDAVPGADVIVEATRTGFEQFVELAEKPAVSDFTYTLPLQAEGMKAKANKDGSVTFTDAETGDVRATMPAPVMWDAATDARSGEHTHRARVGMEVLDKGDGKIDLVVTPDPDFLADPATQYPVTVDPSTSALSNTFDTYVQQGETVDWSTDVELDLGNPGTTNPDGTPRTARSFVTWNTTPFQDALIIDTNLALWNFHSGNTDCSAQSWTVWDTSASSTASRWTNQPTWNQQYHTSTQTRGNPDCTSSQPDGWINADVDALVQTWASAKATRGHMGLRAANDGTAAWKRVNSANNASNQPKLSVTYNYRPLDGTAQQAGPPFRSHNDVWGVNTLTPTLRDKFEDADGDLVSGTFQVYDAATNTPITTPAGEGLLVSDSVSPGAWATVQVPAGQLADGKMYKFRTNAYDGTHYNLNWSPWRTFVVETAAAGKPTTLQAGDFYSISDPKIVKDPIKVQEIQDVFKRDGNLEALGIKPTNGPSALKTEAPRNARAAWERTYTTPSTKFAGGRKPADQYEYIKDPAECSAADDADNAAGWIKNRFSYCQDTLVLMPAIKCGLWPPGCYLHGEFIATQTLIGQGRIGSFDDSEYTRWADFDLNLDVHWIGGDFGKPGAKIEASLPCEGSWAPGNPTAIQERACYFGVYESREDSPIGWKADGDTKLDLWSTTPTLPNVAVGEQVAVGKFTPKLDFTLPGYSQLISSEGEEGEVRFDSAAYNPWAKTGSVFPDATPSLRYDKSDTSDAGLPTPYTGVEAVARHIDEARKDPDASYPNKTGKNLPGESPLHPLHRITASADAASKQRYDANETVRKLDCNASTPGAPAAGKDCDEYPFRSSAEGAARYQYEGAEFKDDFSVRYIDSKENQEAGARLGAWYHSDRILNWEAFTVTIGD</sequence>
<feature type="compositionally biased region" description="Low complexity" evidence="1">
    <location>
        <begin position="13"/>
        <end position="39"/>
    </location>
</feature>
<evidence type="ECO:0000256" key="1">
    <source>
        <dbReference type="SAM" id="MobiDB-lite"/>
    </source>
</evidence>
<accession>A0A7K3R4Y6</accession>
<evidence type="ECO:0000313" key="4">
    <source>
        <dbReference type="Proteomes" id="UP000470951"/>
    </source>
</evidence>